<dbReference type="CDD" id="cd00081">
    <property type="entry name" value="Hint"/>
    <property type="match status" value="1"/>
</dbReference>
<dbReference type="Proteomes" id="UP000777784">
    <property type="component" value="Unassembled WGS sequence"/>
</dbReference>
<reference evidence="1" key="1">
    <citation type="submission" date="2021-05" db="EMBL/GenBank/DDBJ databases">
        <title>Energy efficiency and biological interactions define the core microbiome of deep oligotrophic groundwater.</title>
        <authorList>
            <person name="Mehrshad M."/>
            <person name="Lopez-Fernandez M."/>
            <person name="Bell E."/>
            <person name="Bernier-Latmani R."/>
            <person name="Bertilsson S."/>
            <person name="Dopson M."/>
        </authorList>
    </citation>
    <scope>NUCLEOTIDE SEQUENCE</scope>
    <source>
        <strain evidence="1">Modern_marine.mb.64</strain>
    </source>
</reference>
<dbReference type="InterPro" id="IPR036844">
    <property type="entry name" value="Hint_dom_sf"/>
</dbReference>
<dbReference type="InterPro" id="IPR030934">
    <property type="entry name" value="Intein_C"/>
</dbReference>
<accession>A0A948W4B0</accession>
<dbReference type="SUPFAM" id="SSF51294">
    <property type="entry name" value="Hedgehog/intein (Hint) domain"/>
    <property type="match status" value="1"/>
</dbReference>
<name>A0A948W4B0_UNCEI</name>
<organism evidence="1 2">
    <name type="scientific">Eiseniibacteriota bacterium</name>
    <dbReference type="NCBI Taxonomy" id="2212470"/>
    <lineage>
        <taxon>Bacteria</taxon>
        <taxon>Candidatus Eiseniibacteriota</taxon>
    </lineage>
</organism>
<dbReference type="Pfam" id="PF07591">
    <property type="entry name" value="PT-HINT"/>
    <property type="match status" value="1"/>
</dbReference>
<proteinExistence type="predicted"/>
<evidence type="ECO:0008006" key="3">
    <source>
        <dbReference type="Google" id="ProtNLM"/>
    </source>
</evidence>
<gene>
    <name evidence="1" type="ORF">KJ970_13945</name>
</gene>
<dbReference type="AlphaFoldDB" id="A0A948W4B0"/>
<protein>
    <recommendedName>
        <fullName evidence="3">Intein C-terminal splicing domain-containing protein</fullName>
    </recommendedName>
</protein>
<dbReference type="Gene3D" id="2.170.16.10">
    <property type="entry name" value="Hedgehog/Intein (Hint) domain"/>
    <property type="match status" value="1"/>
</dbReference>
<dbReference type="PROSITE" id="PS50818">
    <property type="entry name" value="INTEIN_C_TER"/>
    <property type="match status" value="1"/>
</dbReference>
<comment type="caution">
    <text evidence="1">The sequence shown here is derived from an EMBL/GenBank/DDBJ whole genome shotgun (WGS) entry which is preliminary data.</text>
</comment>
<sequence>MANGSTKPVEEIQVDDRVLSYNESSAKMRASEVTSVHKPFFVDHYYIINEELRATENHPVLSGGKWVAVSSLSVGDVLTNPDGWDIEIYTVQKIEERAMVYNFQVTLETYVAADMIVHNKEDCEMYDQYYPE</sequence>
<evidence type="ECO:0000313" key="1">
    <source>
        <dbReference type="EMBL" id="MBU2692017.1"/>
    </source>
</evidence>
<evidence type="ECO:0000313" key="2">
    <source>
        <dbReference type="Proteomes" id="UP000777784"/>
    </source>
</evidence>
<dbReference type="EMBL" id="JAHJDP010000084">
    <property type="protein sequence ID" value="MBU2692017.1"/>
    <property type="molecule type" value="Genomic_DNA"/>
</dbReference>